<dbReference type="PANTHER" id="PTHR21340">
    <property type="entry name" value="DIADENOSINE 5,5-P1,P4-TETRAPHOSPHATE PYROPHOSPHOHYDROLASE MUTT"/>
    <property type="match status" value="1"/>
</dbReference>
<dbReference type="SUPFAM" id="SSF55811">
    <property type="entry name" value="Nudix"/>
    <property type="match status" value="1"/>
</dbReference>
<gene>
    <name evidence="3" type="ORF">PROFUN_00945</name>
</gene>
<feature type="domain" description="Nudix hydrolase" evidence="2">
    <location>
        <begin position="6"/>
        <end position="135"/>
    </location>
</feature>
<dbReference type="EMBL" id="MDYQ01000207">
    <property type="protein sequence ID" value="PRP78772.1"/>
    <property type="molecule type" value="Genomic_DNA"/>
</dbReference>
<reference evidence="3 4" key="1">
    <citation type="journal article" date="2018" name="Genome Biol. Evol.">
        <title>Multiple Roots of Fruiting Body Formation in Amoebozoa.</title>
        <authorList>
            <person name="Hillmann F."/>
            <person name="Forbes G."/>
            <person name="Novohradska S."/>
            <person name="Ferling I."/>
            <person name="Riege K."/>
            <person name="Groth M."/>
            <person name="Westermann M."/>
            <person name="Marz M."/>
            <person name="Spaller T."/>
            <person name="Winckler T."/>
            <person name="Schaap P."/>
            <person name="Glockner G."/>
        </authorList>
    </citation>
    <scope>NUCLEOTIDE SEQUENCE [LARGE SCALE GENOMIC DNA]</scope>
    <source>
        <strain evidence="3 4">Jena</strain>
    </source>
</reference>
<organism evidence="3 4">
    <name type="scientific">Planoprotostelium fungivorum</name>
    <dbReference type="NCBI Taxonomy" id="1890364"/>
    <lineage>
        <taxon>Eukaryota</taxon>
        <taxon>Amoebozoa</taxon>
        <taxon>Evosea</taxon>
        <taxon>Variosea</taxon>
        <taxon>Cavosteliida</taxon>
        <taxon>Cavosteliaceae</taxon>
        <taxon>Planoprotostelium</taxon>
    </lineage>
</organism>
<dbReference type="GO" id="GO:0006167">
    <property type="term" value="P:AMP biosynthetic process"/>
    <property type="evidence" value="ECO:0007669"/>
    <property type="project" value="TreeGrafter"/>
</dbReference>
<comment type="caution">
    <text evidence="3">The sequence shown here is derived from an EMBL/GenBank/DDBJ whole genome shotgun (WGS) entry which is preliminary data.</text>
</comment>
<dbReference type="OrthoDB" id="18001at2759"/>
<proteinExistence type="predicted"/>
<dbReference type="InterPro" id="IPR000086">
    <property type="entry name" value="NUDIX_hydrolase_dom"/>
</dbReference>
<dbReference type="GO" id="GO:0004081">
    <property type="term" value="F:bis(5'-nucleosyl)-tetraphosphatase (asymmetrical) activity"/>
    <property type="evidence" value="ECO:0007669"/>
    <property type="project" value="TreeGrafter"/>
</dbReference>
<dbReference type="Proteomes" id="UP000241769">
    <property type="component" value="Unassembled WGS sequence"/>
</dbReference>
<dbReference type="Gene3D" id="3.90.79.10">
    <property type="entry name" value="Nucleoside Triphosphate Pyrophosphohydrolase"/>
    <property type="match status" value="1"/>
</dbReference>
<sequence>MSDYTVPTIGFAVAVVRNKEGKYLAVLETDDRGWWLPAGKVDRGEDSFPKAAIRETKEEAGIDVAIKGILRIERTPHGNFARMRVIYYCEPIDDHQPSVADEESVLARWVTIEEYRQLGLREGLRSSELLDWGQYLDNGGIIYPTSIFTWENAPLPKKQ</sequence>
<dbReference type="GO" id="GO:0006754">
    <property type="term" value="P:ATP biosynthetic process"/>
    <property type="evidence" value="ECO:0007669"/>
    <property type="project" value="TreeGrafter"/>
</dbReference>
<dbReference type="InterPro" id="IPR015797">
    <property type="entry name" value="NUDIX_hydrolase-like_dom_sf"/>
</dbReference>
<name>A0A2P6N4A7_9EUKA</name>
<evidence type="ECO:0000313" key="4">
    <source>
        <dbReference type="Proteomes" id="UP000241769"/>
    </source>
</evidence>
<protein>
    <submittedName>
        <fullName evidence="3">Hydrolase, NUDIX family protein</fullName>
    </submittedName>
</protein>
<accession>A0A2P6N4A7</accession>
<evidence type="ECO:0000256" key="1">
    <source>
        <dbReference type="ARBA" id="ARBA00022801"/>
    </source>
</evidence>
<evidence type="ECO:0000313" key="3">
    <source>
        <dbReference type="EMBL" id="PRP78772.1"/>
    </source>
</evidence>
<dbReference type="Pfam" id="PF00293">
    <property type="entry name" value="NUDIX"/>
    <property type="match status" value="1"/>
</dbReference>
<dbReference type="PANTHER" id="PTHR21340:SF0">
    <property type="entry name" value="BIS(5'-NUCLEOSYL)-TETRAPHOSPHATASE [ASYMMETRICAL]"/>
    <property type="match status" value="1"/>
</dbReference>
<evidence type="ECO:0000259" key="2">
    <source>
        <dbReference type="PROSITE" id="PS51462"/>
    </source>
</evidence>
<dbReference type="InterPro" id="IPR020476">
    <property type="entry name" value="Nudix_hydrolase"/>
</dbReference>
<keyword evidence="4" id="KW-1185">Reference proteome</keyword>
<dbReference type="PROSITE" id="PS51462">
    <property type="entry name" value="NUDIX"/>
    <property type="match status" value="1"/>
</dbReference>
<dbReference type="InParanoid" id="A0A2P6N4A7"/>
<dbReference type="InterPro" id="IPR051325">
    <property type="entry name" value="Nudix_hydrolase_domain"/>
</dbReference>
<dbReference type="AlphaFoldDB" id="A0A2P6N4A7"/>
<keyword evidence="1 3" id="KW-0378">Hydrolase</keyword>
<dbReference type="PRINTS" id="PR00502">
    <property type="entry name" value="NUDIXFAMILY"/>
</dbReference>
<dbReference type="CDD" id="cd02883">
    <property type="entry name" value="NUDIX_Hydrolase"/>
    <property type="match status" value="1"/>
</dbReference>